<feature type="compositionally biased region" description="Basic residues" evidence="1">
    <location>
        <begin position="113"/>
        <end position="123"/>
    </location>
</feature>
<dbReference type="AlphaFoldDB" id="A0AA39CIS3"/>
<dbReference type="Proteomes" id="UP001172673">
    <property type="component" value="Unassembled WGS sequence"/>
</dbReference>
<proteinExistence type="predicted"/>
<feature type="region of interest" description="Disordered" evidence="1">
    <location>
        <begin position="273"/>
        <end position="292"/>
    </location>
</feature>
<keyword evidence="3" id="KW-1185">Reference proteome</keyword>
<feature type="compositionally biased region" description="Polar residues" evidence="1">
    <location>
        <begin position="27"/>
        <end position="42"/>
    </location>
</feature>
<feature type="compositionally biased region" description="Polar residues" evidence="1">
    <location>
        <begin position="273"/>
        <end position="289"/>
    </location>
</feature>
<comment type="caution">
    <text evidence="2">The sequence shown here is derived from an EMBL/GenBank/DDBJ whole genome shotgun (WGS) entry which is preliminary data.</text>
</comment>
<evidence type="ECO:0000313" key="3">
    <source>
        <dbReference type="Proteomes" id="UP001172673"/>
    </source>
</evidence>
<accession>A0AA39CIS3</accession>
<sequence length="569" mass="64572">MTPRDSARADQASQNFPTSRPHEPSNELPNDSEATPCDGSNNRTEKEDSAPPSRRLHPLGQVSQGQRSRSPRRREFDSEADNFRHRSRSHRRTDTGQHASRAPLQELRGGDRRQRRPRRHNRGNKTTLPASADENSEEATTSDALLPPSPPKAPTHEQTQTPGPKPSQQERLVTATQEKPKAVADGHQSQPTSTPVQNNDKLPPPVDLLRLDADIQQLIDEERAIAEKKLSGRTDGGQADEHHELPTVDDGVPKGHEISRKVGDVEIVSSHNSLLRRNGVQQPRTSNEAPDNGLPAQIQLDWCLRCHRTGHRVTTPCPNLMVERAVPNVRRNWSAYYRRNIAAPPSGPVTVIHVINISHRLSLQFNQFDVYVTDRDGFLQEVDRYLKSCLSIPCYVAWLACLSFCNATVETYLDGLVRTVNNLQYDTVLRALFQAITNKNRRPDYFQGRRLSDLPESECIRLMDGTRALHAIVRIDQLKYSMALDSLNSERTAYKAKHREALRRVEELVYRNRDALRSKKIRVALRSLSSVMLDPGRDEKLNRISPNDIPLPRILRLREDWSVIRDDEM</sequence>
<evidence type="ECO:0000313" key="2">
    <source>
        <dbReference type="EMBL" id="KAJ9609734.1"/>
    </source>
</evidence>
<gene>
    <name evidence="2" type="ORF">H2200_006062</name>
</gene>
<name>A0AA39CIS3_9EURO</name>
<organism evidence="2 3">
    <name type="scientific">Cladophialophora chaetospira</name>
    <dbReference type="NCBI Taxonomy" id="386627"/>
    <lineage>
        <taxon>Eukaryota</taxon>
        <taxon>Fungi</taxon>
        <taxon>Dikarya</taxon>
        <taxon>Ascomycota</taxon>
        <taxon>Pezizomycotina</taxon>
        <taxon>Eurotiomycetes</taxon>
        <taxon>Chaetothyriomycetidae</taxon>
        <taxon>Chaetothyriales</taxon>
        <taxon>Herpotrichiellaceae</taxon>
        <taxon>Cladophialophora</taxon>
    </lineage>
</organism>
<feature type="region of interest" description="Disordered" evidence="1">
    <location>
        <begin position="230"/>
        <end position="255"/>
    </location>
</feature>
<feature type="compositionally biased region" description="Polar residues" evidence="1">
    <location>
        <begin position="187"/>
        <end position="200"/>
    </location>
</feature>
<dbReference type="EMBL" id="JAPDRK010000008">
    <property type="protein sequence ID" value="KAJ9609734.1"/>
    <property type="molecule type" value="Genomic_DNA"/>
</dbReference>
<feature type="compositionally biased region" description="Basic and acidic residues" evidence="1">
    <location>
        <begin position="239"/>
        <end position="255"/>
    </location>
</feature>
<reference evidence="2" key="1">
    <citation type="submission" date="2022-10" db="EMBL/GenBank/DDBJ databases">
        <title>Culturing micro-colonial fungi from biological soil crusts in the Mojave desert and describing Neophaeococcomyces mojavensis, and introducing the new genera and species Taxawa tesnikishii.</title>
        <authorList>
            <person name="Kurbessoian T."/>
            <person name="Stajich J.E."/>
        </authorList>
    </citation>
    <scope>NUCLEOTIDE SEQUENCE</scope>
    <source>
        <strain evidence="2">TK_41</strain>
    </source>
</reference>
<feature type="compositionally biased region" description="Basic and acidic residues" evidence="1">
    <location>
        <begin position="73"/>
        <end position="84"/>
    </location>
</feature>
<feature type="compositionally biased region" description="Polar residues" evidence="1">
    <location>
        <begin position="156"/>
        <end position="177"/>
    </location>
</feature>
<feature type="region of interest" description="Disordered" evidence="1">
    <location>
        <begin position="1"/>
        <end position="204"/>
    </location>
</feature>
<protein>
    <submittedName>
        <fullName evidence="2">Uncharacterized protein</fullName>
    </submittedName>
</protein>
<evidence type="ECO:0000256" key="1">
    <source>
        <dbReference type="SAM" id="MobiDB-lite"/>
    </source>
</evidence>